<keyword evidence="2" id="KW-1185">Reference proteome</keyword>
<reference evidence="1 2" key="1">
    <citation type="submission" date="2013-11" db="EMBL/GenBank/DDBJ databases">
        <title>The Genome Sequence of Phytophthora parasitica P1569.</title>
        <authorList>
            <consortium name="The Broad Institute Genomics Platform"/>
            <person name="Russ C."/>
            <person name="Tyler B."/>
            <person name="Panabieres F."/>
            <person name="Shan W."/>
            <person name="Tripathy S."/>
            <person name="Grunwald N."/>
            <person name="Machado M."/>
            <person name="Johnson C.S."/>
            <person name="Arredondo F."/>
            <person name="Hong C."/>
            <person name="Coffey M."/>
            <person name="Young S.K."/>
            <person name="Zeng Q."/>
            <person name="Gargeya S."/>
            <person name="Fitzgerald M."/>
            <person name="Abouelleil A."/>
            <person name="Alvarado L."/>
            <person name="Chapman S.B."/>
            <person name="Gainer-Dewar J."/>
            <person name="Goldberg J."/>
            <person name="Griggs A."/>
            <person name="Gujja S."/>
            <person name="Hansen M."/>
            <person name="Howarth C."/>
            <person name="Imamovic A."/>
            <person name="Ireland A."/>
            <person name="Larimer J."/>
            <person name="McCowan C."/>
            <person name="Murphy C."/>
            <person name="Pearson M."/>
            <person name="Poon T.W."/>
            <person name="Priest M."/>
            <person name="Roberts A."/>
            <person name="Saif S."/>
            <person name="Shea T."/>
            <person name="Sykes S."/>
            <person name="Wortman J."/>
            <person name="Nusbaum C."/>
            <person name="Birren B."/>
        </authorList>
    </citation>
    <scope>NUCLEOTIDE SEQUENCE [LARGE SCALE GENOMIC DNA]</scope>
    <source>
        <strain evidence="1 2">P1569</strain>
    </source>
</reference>
<evidence type="ECO:0000313" key="1">
    <source>
        <dbReference type="EMBL" id="ETI42598.1"/>
    </source>
</evidence>
<dbReference type="AlphaFoldDB" id="V9EVS5"/>
<dbReference type="HOGENOM" id="CLU_2563428_0_0_1"/>
<comment type="caution">
    <text evidence="1">The sequence shown here is derived from an EMBL/GenBank/DDBJ whole genome shotgun (WGS) entry which is preliminary data.</text>
</comment>
<proteinExistence type="predicted"/>
<protein>
    <submittedName>
        <fullName evidence="1">Uncharacterized protein</fullName>
    </submittedName>
</protein>
<accession>V9EVS5</accession>
<gene>
    <name evidence="1" type="ORF">F443_12278</name>
</gene>
<sequence length="82" mass="9059">MAKEEMSTIQRISTLSKWKVDSIFSRVLDSSVTKSLVDNLSQDTNGHNEMHQGQQVLLEYYGIVAAAHGQGSTEADAAYDRV</sequence>
<name>V9EVS5_PHYNI</name>
<dbReference type="Proteomes" id="UP000018721">
    <property type="component" value="Unassembled WGS sequence"/>
</dbReference>
<dbReference type="EMBL" id="ANIZ01002080">
    <property type="protein sequence ID" value="ETI42598.1"/>
    <property type="molecule type" value="Genomic_DNA"/>
</dbReference>
<organism evidence="1 2">
    <name type="scientific">Phytophthora nicotianae P1569</name>
    <dbReference type="NCBI Taxonomy" id="1317065"/>
    <lineage>
        <taxon>Eukaryota</taxon>
        <taxon>Sar</taxon>
        <taxon>Stramenopiles</taxon>
        <taxon>Oomycota</taxon>
        <taxon>Peronosporomycetes</taxon>
        <taxon>Peronosporales</taxon>
        <taxon>Peronosporaceae</taxon>
        <taxon>Phytophthora</taxon>
    </lineage>
</organism>
<evidence type="ECO:0000313" key="2">
    <source>
        <dbReference type="Proteomes" id="UP000018721"/>
    </source>
</evidence>